<dbReference type="RefSeq" id="WP_154488323.1">
    <property type="nucleotide sequence ID" value="NZ_VULN01000010.1"/>
</dbReference>
<name>A0A6N7VZJ3_ACIFE</name>
<evidence type="ECO:0000313" key="1">
    <source>
        <dbReference type="EMBL" id="MSS82485.1"/>
    </source>
</evidence>
<dbReference type="EMBL" id="VULN01000010">
    <property type="protein sequence ID" value="MSS82485.1"/>
    <property type="molecule type" value="Genomic_DNA"/>
</dbReference>
<organism evidence="1 2">
    <name type="scientific">Acidaminococcus fermentans</name>
    <dbReference type="NCBI Taxonomy" id="905"/>
    <lineage>
        <taxon>Bacteria</taxon>
        <taxon>Bacillati</taxon>
        <taxon>Bacillota</taxon>
        <taxon>Negativicutes</taxon>
        <taxon>Acidaminococcales</taxon>
        <taxon>Acidaminococcaceae</taxon>
        <taxon>Acidaminococcus</taxon>
    </lineage>
</organism>
<gene>
    <name evidence="1" type="ORF">FX155_07750</name>
</gene>
<dbReference type="Proteomes" id="UP000441455">
    <property type="component" value="Unassembled WGS sequence"/>
</dbReference>
<protein>
    <recommendedName>
        <fullName evidence="3">DUF3168 domain-containing protein</fullName>
    </recommendedName>
</protein>
<evidence type="ECO:0008006" key="3">
    <source>
        <dbReference type="Google" id="ProtNLM"/>
    </source>
</evidence>
<dbReference type="AlphaFoldDB" id="A0A6N7VZJ3"/>
<reference evidence="1 2" key="1">
    <citation type="submission" date="2019-08" db="EMBL/GenBank/DDBJ databases">
        <title>In-depth cultivation of the pig gut microbiome towards novel bacterial diversity and tailored functional studies.</title>
        <authorList>
            <person name="Wylensek D."/>
            <person name="Hitch T.C.A."/>
            <person name="Clavel T."/>
        </authorList>
    </citation>
    <scope>NUCLEOTIDE SEQUENCE [LARGE SCALE GENOMIC DNA]</scope>
    <source>
        <strain evidence="1 2">WCA-389-WT-5B</strain>
    </source>
</reference>
<accession>A0A6N7VZJ3</accession>
<dbReference type="OrthoDB" id="3034818at2"/>
<comment type="caution">
    <text evidence="1">The sequence shown here is derived from an EMBL/GenBank/DDBJ whole genome shotgun (WGS) entry which is preliminary data.</text>
</comment>
<evidence type="ECO:0000313" key="2">
    <source>
        <dbReference type="Proteomes" id="UP000441455"/>
    </source>
</evidence>
<proteinExistence type="predicted"/>
<sequence>MDENGEYLPGIDDYSAAIRELLEEAVPEIPWVEEVKGPALGASATGTIAADNIKFNGQDKVDEEGTIAFNVTIIVPDQSALRLEDLTMKVRKALNGTDVMDGHVDTIQFGIAQGQRGRNPGAAVLVYNVKACF</sequence>